<evidence type="ECO:0000313" key="2">
    <source>
        <dbReference type="Proteomes" id="UP001595791"/>
    </source>
</evidence>
<dbReference type="RefSeq" id="WP_378168599.1">
    <property type="nucleotide sequence ID" value="NZ_JBHSBU010000003.1"/>
</dbReference>
<dbReference type="Proteomes" id="UP001595791">
    <property type="component" value="Unassembled WGS sequence"/>
</dbReference>
<proteinExistence type="predicted"/>
<evidence type="ECO:0000313" key="1">
    <source>
        <dbReference type="EMBL" id="MFC4161926.1"/>
    </source>
</evidence>
<protein>
    <submittedName>
        <fullName evidence="1">Uncharacterized protein</fullName>
    </submittedName>
</protein>
<sequence length="490" mass="55722">MTTPRHNKKIGLEGLGYRSRHFDQLIEQTCPAFNTLASHEKAYLAAVLWGCALRRNDHRRGENGLVQFPWEQKQEIFGSAKRFNEINAALNWFMLKTRAIIGKRTQGWALTTTSKKLIDHYVQRARQPHATAPEKSTTGLINADGTAYRLQSDGISSKTRTGRTAKHPRHLISAAVPINDEALQAFDEAASMWLKHRCCPPRFEWAAEKWQDLRYRHRQRQDYWYTPNRVRNVQIQAVALRDIARQTPSAGFVIPTRYVESEAGRLYADGLFNLQTCYGEVRRAAFTGFFDLDIENCHWTLLAQMATREGLQVPAIGYYLAHKKQVRRDLAHTAAISEDDAKFVLTALIYGATLSAKIDQKYLAISRQIGQEAVEHVMRFEPVIALQQDLKRAKQVTIAAYQKRSRKKQVLVNDFGNEIRNTANPKQILAHLLQGAEAKVLSVLMKQLNDEVVLLQHDGLTCRTAPDKHELETVILKETGYALVLDISAL</sequence>
<keyword evidence="2" id="KW-1185">Reference proteome</keyword>
<comment type="caution">
    <text evidence="1">The sequence shown here is derived from an EMBL/GenBank/DDBJ whole genome shotgun (WGS) entry which is preliminary data.</text>
</comment>
<dbReference type="EMBL" id="JBHSBU010000003">
    <property type="protein sequence ID" value="MFC4161926.1"/>
    <property type="molecule type" value="Genomic_DNA"/>
</dbReference>
<gene>
    <name evidence="1" type="ORF">ACFOW7_21560</name>
</gene>
<name>A0ABV8MY52_9NEIS</name>
<organism evidence="1 2">
    <name type="scientific">Chitinimonas lacunae</name>
    <dbReference type="NCBI Taxonomy" id="1963018"/>
    <lineage>
        <taxon>Bacteria</taxon>
        <taxon>Pseudomonadati</taxon>
        <taxon>Pseudomonadota</taxon>
        <taxon>Betaproteobacteria</taxon>
        <taxon>Neisseriales</taxon>
        <taxon>Chitinibacteraceae</taxon>
        <taxon>Chitinimonas</taxon>
    </lineage>
</organism>
<accession>A0ABV8MY52</accession>
<reference evidence="2" key="1">
    <citation type="journal article" date="2019" name="Int. J. Syst. Evol. Microbiol.">
        <title>The Global Catalogue of Microorganisms (GCM) 10K type strain sequencing project: providing services to taxonomists for standard genome sequencing and annotation.</title>
        <authorList>
            <consortium name="The Broad Institute Genomics Platform"/>
            <consortium name="The Broad Institute Genome Sequencing Center for Infectious Disease"/>
            <person name="Wu L."/>
            <person name="Ma J."/>
        </authorList>
    </citation>
    <scope>NUCLEOTIDE SEQUENCE [LARGE SCALE GENOMIC DNA]</scope>
    <source>
        <strain evidence="2">LMG 29894</strain>
    </source>
</reference>